<accession>A0A7X2NRC9</accession>
<dbReference type="Proteomes" id="UP000461880">
    <property type="component" value="Unassembled WGS sequence"/>
</dbReference>
<sequence>MQKKNNPEDDPIRGYCNLMAAFLCGGMWDFIRVCKEKGMGREEVLQEAEKMITAILHSRAFPLNL</sequence>
<gene>
    <name evidence="1" type="ORF">FYJ51_03240</name>
</gene>
<dbReference type="EMBL" id="VUMN01000005">
    <property type="protein sequence ID" value="MSS57916.1"/>
    <property type="molecule type" value="Genomic_DNA"/>
</dbReference>
<dbReference type="RefSeq" id="WP_154503166.1">
    <property type="nucleotide sequence ID" value="NZ_VUMN01000005.1"/>
</dbReference>
<evidence type="ECO:0000313" key="2">
    <source>
        <dbReference type="Proteomes" id="UP000461880"/>
    </source>
</evidence>
<reference evidence="1 2" key="1">
    <citation type="submission" date="2019-08" db="EMBL/GenBank/DDBJ databases">
        <title>In-depth cultivation of the pig gut microbiome towards novel bacterial diversity and tailored functional studies.</title>
        <authorList>
            <person name="Wylensek D."/>
            <person name="Hitch T.C.A."/>
            <person name="Clavel T."/>
        </authorList>
    </citation>
    <scope>NUCLEOTIDE SEQUENCE [LARGE SCALE GENOMIC DNA]</scope>
    <source>
        <strain evidence="1 2">Oil+RF-744-GAM-WT-6</strain>
    </source>
</reference>
<evidence type="ECO:0000313" key="1">
    <source>
        <dbReference type="EMBL" id="MSS57916.1"/>
    </source>
</evidence>
<comment type="caution">
    <text evidence="1">The sequence shown here is derived from an EMBL/GenBank/DDBJ whole genome shotgun (WGS) entry which is preliminary data.</text>
</comment>
<protein>
    <submittedName>
        <fullName evidence="1">Uncharacterized protein</fullName>
    </submittedName>
</protein>
<name>A0A7X2NRC9_9FIRM</name>
<keyword evidence="2" id="KW-1185">Reference proteome</keyword>
<dbReference type="AlphaFoldDB" id="A0A7X2NRC9"/>
<proteinExistence type="predicted"/>
<organism evidence="1 2">
    <name type="scientific">Stecheria intestinalis</name>
    <dbReference type="NCBI Taxonomy" id="2606630"/>
    <lineage>
        <taxon>Bacteria</taxon>
        <taxon>Bacillati</taxon>
        <taxon>Bacillota</taxon>
        <taxon>Erysipelotrichia</taxon>
        <taxon>Erysipelotrichales</taxon>
        <taxon>Erysipelotrichaceae</taxon>
        <taxon>Stecheria</taxon>
    </lineage>
</organism>